<sequence length="722" mass="79334">MERQQIPGRRSLAQRRRQRAAAGHTDLSHKVKGAQVSGGHVGTLTNNFHAAAQHHHYHGPADTALPQAGRVPSERLEQLERVYVPGPYHAKALEQLLAQRYVVLRGQPGTGRSTAAARMLAEVAGTDVYRLAETTEPERIPDRESRTGGFILPVSPQGRVLTRGALETTASRLLENEQYLVLVVDHNVRLSGVEPVDWEPAPPRDVLARHLESLLGDDDYRAFGTELMQLEATRLFLASPPVPRECPTYARLLAGYRRGTVSEAELEDFDTEADRRRVASALGNPDVSLWDKAFLIALSVLGPAPYPLLIQCGDRLAEGLYAVEQPGTPVGRPVFDPDRMSRLLGMAHAYLAEPAGTRFDGAERPVVRMYDEDDRLHVLGQVWWQHPETRGPLTEWLDSLAYDGEDSPVPLSQVLPAEDALAEGAMLLGLVDFPGASDDLLTVWAMSPNESARRVAATAMNYLAEYDASADDVHDVLADWSSGPEPELCWTAVHAYSTRTDTLGARTPAEALTVVENALQAMLDQAAGTEDEGEAEDEGDEPDLLGECGDALWWIAEVGDATAIRTVTEHLHSWVFGTGEADEESEEGEENEEGEARWRRLGLTLFLRANHAADADEDTLLGVSLLALLADDRPGVPQRTRDQVRNLWTEALSAPDRADDVRELLHTWLACARAHKPSRHYLAERLLPELTADHDGSERLRLLIQETAAASGRPDDARLLTP</sequence>
<dbReference type="EMBL" id="JAFMOF010000001">
    <property type="protein sequence ID" value="MBO0651324.1"/>
    <property type="molecule type" value="Genomic_DNA"/>
</dbReference>
<reference evidence="1" key="1">
    <citation type="submission" date="2021-03" db="EMBL/GenBank/DDBJ databases">
        <title>Streptomyces strains.</title>
        <authorList>
            <person name="Lund M.B."/>
            <person name="Toerring T."/>
        </authorList>
    </citation>
    <scope>NUCLEOTIDE SEQUENCE</scope>
    <source>
        <strain evidence="1">JCM 4242</strain>
    </source>
</reference>
<comment type="caution">
    <text evidence="1">The sequence shown here is derived from an EMBL/GenBank/DDBJ whole genome shotgun (WGS) entry which is preliminary data.</text>
</comment>
<dbReference type="Proteomes" id="UP000664781">
    <property type="component" value="Unassembled WGS sequence"/>
</dbReference>
<dbReference type="RefSeq" id="WP_207246390.1">
    <property type="nucleotide sequence ID" value="NZ_JAFMOF010000001.1"/>
</dbReference>
<evidence type="ECO:0000313" key="2">
    <source>
        <dbReference type="Proteomes" id="UP000664781"/>
    </source>
</evidence>
<proteinExistence type="predicted"/>
<protein>
    <submittedName>
        <fullName evidence="1">Uncharacterized protein</fullName>
    </submittedName>
</protein>
<keyword evidence="2" id="KW-1185">Reference proteome</keyword>
<gene>
    <name evidence="1" type="ORF">J1792_00460</name>
</gene>
<accession>A0A939FHU1</accession>
<dbReference type="AlphaFoldDB" id="A0A939FHU1"/>
<dbReference type="SUPFAM" id="SSF52540">
    <property type="entry name" value="P-loop containing nucleoside triphosphate hydrolases"/>
    <property type="match status" value="1"/>
</dbReference>
<name>A0A939FHU1_9ACTN</name>
<organism evidence="1 2">
    <name type="scientific">Streptomyces triculaminicus</name>
    <dbReference type="NCBI Taxonomy" id="2816232"/>
    <lineage>
        <taxon>Bacteria</taxon>
        <taxon>Bacillati</taxon>
        <taxon>Actinomycetota</taxon>
        <taxon>Actinomycetes</taxon>
        <taxon>Kitasatosporales</taxon>
        <taxon>Streptomycetaceae</taxon>
        <taxon>Streptomyces</taxon>
    </lineage>
</organism>
<dbReference type="InterPro" id="IPR027417">
    <property type="entry name" value="P-loop_NTPase"/>
</dbReference>
<evidence type="ECO:0000313" key="1">
    <source>
        <dbReference type="EMBL" id="MBO0651324.1"/>
    </source>
</evidence>